<organism evidence="1">
    <name type="scientific">Fopius arisanus</name>
    <dbReference type="NCBI Taxonomy" id="64838"/>
    <lineage>
        <taxon>Eukaryota</taxon>
        <taxon>Metazoa</taxon>
        <taxon>Ecdysozoa</taxon>
        <taxon>Arthropoda</taxon>
        <taxon>Hexapoda</taxon>
        <taxon>Insecta</taxon>
        <taxon>Pterygota</taxon>
        <taxon>Neoptera</taxon>
        <taxon>Endopterygota</taxon>
        <taxon>Hymenoptera</taxon>
        <taxon>Apocrita</taxon>
        <taxon>Ichneumonoidea</taxon>
        <taxon>Braconidae</taxon>
        <taxon>Opiinae</taxon>
        <taxon>Fopius</taxon>
    </lineage>
</organism>
<sequence length="351" mass="40270">MGTIKSSSLAVSPKKRHLISILKECNKKKVQLFKDKINNNLPELIKYETIFAKPKKVKSLYNGEWSNVKECEEMRELIEIFSTFDPINDLSKHCANYDGVIDESINNTTQDNYRGVVIVSYMKHPNFNANLLKTRRWDHVVNALITYILSSSISSLMWIKQKYPDCGNFIASVYDEKLAVNNTKTMHKALFIIESLKYEWIYTRTPFKFLSKHFQPSPEETMRNEFHIMDYLELSFIGELQEFHAKLLENNVDESFACMLESCKPIPHNIQHIIGNYNDICGKSNIRYFTGQACCGKTSLVEKINFLAKSRGSIGGFSKKADSIASASCLHFSIDFVLRQYENIIGVSCSS</sequence>
<dbReference type="EMBL" id="GBYB01001373">
    <property type="protein sequence ID" value="JAG71140.1"/>
    <property type="molecule type" value="Transcribed_RNA"/>
</dbReference>
<reference evidence="1" key="1">
    <citation type="submission" date="2015-01" db="EMBL/GenBank/DDBJ databases">
        <title>Transcriptome Assembly of Fopius arisanus.</title>
        <authorList>
            <person name="Geib S."/>
        </authorList>
    </citation>
    <scope>NUCLEOTIDE SEQUENCE</scope>
</reference>
<evidence type="ECO:0000313" key="1">
    <source>
        <dbReference type="EMBL" id="JAG71140.1"/>
    </source>
</evidence>
<name>A0A0C9PK37_9HYME</name>
<accession>A0A0C9PK37</accession>
<dbReference type="AlphaFoldDB" id="A0A0C9PK37"/>
<proteinExistence type="predicted"/>
<gene>
    <name evidence="1" type="primary">EVC2</name>
    <name evidence="1" type="ORF">g.56087</name>
</gene>
<protein>
    <submittedName>
        <fullName evidence="1">EVC2 protein</fullName>
    </submittedName>
</protein>